<gene>
    <name evidence="7" type="ORF">KUTeg_020602</name>
</gene>
<sequence>MEREIEYSNEITKLHHLTYRRHSRAITAVWAIFVICYAILNSIAFIQPQWLGDTDESLGVGFFGLYESCERLQVGGEYSCRGDFMNFKSILNDSFRAASFLVGISALLFIFSIVCFIMFCFLRAATVLKICGWLQLLAALCIAAGCIVYPNGWDDPEVQRICGMDTDKYNKGRCAVRWAYVLAIVLIFDAFILAILAFVLAVKQANLMPKPTEEKAHMNGGFKSDSLGKQSSLGSSYQNQFESIPQKRDSLPDTLHEPEPQRQQRRVDYDNVNEDADIRL</sequence>
<feature type="transmembrane region" description="Helical" evidence="6">
    <location>
        <begin position="97"/>
        <end position="121"/>
    </location>
</feature>
<feature type="region of interest" description="Disordered" evidence="5">
    <location>
        <begin position="229"/>
        <end position="280"/>
    </location>
</feature>
<feature type="compositionally biased region" description="Polar residues" evidence="5">
    <location>
        <begin position="229"/>
        <end position="243"/>
    </location>
</feature>
<evidence type="ECO:0000256" key="4">
    <source>
        <dbReference type="ARBA" id="ARBA00023136"/>
    </source>
</evidence>
<accession>A0ABQ9EDN7</accession>
<evidence type="ECO:0000256" key="6">
    <source>
        <dbReference type="SAM" id="Phobius"/>
    </source>
</evidence>
<dbReference type="Pfam" id="PF10242">
    <property type="entry name" value="L_HMGIC_fpl"/>
    <property type="match status" value="1"/>
</dbReference>
<reference evidence="7 8" key="1">
    <citation type="submission" date="2022-12" db="EMBL/GenBank/DDBJ databases">
        <title>Chromosome-level genome of Tegillarca granosa.</title>
        <authorList>
            <person name="Kim J."/>
        </authorList>
    </citation>
    <scope>NUCLEOTIDE SEQUENCE [LARGE SCALE GENOMIC DNA]</scope>
    <source>
        <strain evidence="7">Teg-2019</strain>
        <tissue evidence="7">Adductor muscle</tissue>
    </source>
</reference>
<evidence type="ECO:0000256" key="2">
    <source>
        <dbReference type="ARBA" id="ARBA00022692"/>
    </source>
</evidence>
<comment type="caution">
    <text evidence="7">The sequence shown here is derived from an EMBL/GenBank/DDBJ whole genome shotgun (WGS) entry which is preliminary data.</text>
</comment>
<evidence type="ECO:0000313" key="7">
    <source>
        <dbReference type="EMBL" id="KAJ8301615.1"/>
    </source>
</evidence>
<evidence type="ECO:0000256" key="3">
    <source>
        <dbReference type="ARBA" id="ARBA00022989"/>
    </source>
</evidence>
<dbReference type="Proteomes" id="UP001217089">
    <property type="component" value="Unassembled WGS sequence"/>
</dbReference>
<dbReference type="PANTHER" id="PTHR12489:SF1">
    <property type="entry name" value="LP10272P"/>
    <property type="match status" value="1"/>
</dbReference>
<feature type="compositionally biased region" description="Basic and acidic residues" evidence="5">
    <location>
        <begin position="245"/>
        <end position="269"/>
    </location>
</feature>
<evidence type="ECO:0008006" key="9">
    <source>
        <dbReference type="Google" id="ProtNLM"/>
    </source>
</evidence>
<dbReference type="EMBL" id="JARBDR010000918">
    <property type="protein sequence ID" value="KAJ8301615.1"/>
    <property type="molecule type" value="Genomic_DNA"/>
</dbReference>
<comment type="subcellular location">
    <subcellularLocation>
        <location evidence="1">Membrane</location>
        <topology evidence="1">Multi-pass membrane protein</topology>
    </subcellularLocation>
</comment>
<dbReference type="Gene3D" id="1.20.140.150">
    <property type="match status" value="1"/>
</dbReference>
<name>A0ABQ9EDN7_TEGGR</name>
<organism evidence="7 8">
    <name type="scientific">Tegillarca granosa</name>
    <name type="common">Malaysian cockle</name>
    <name type="synonym">Anadara granosa</name>
    <dbReference type="NCBI Taxonomy" id="220873"/>
    <lineage>
        <taxon>Eukaryota</taxon>
        <taxon>Metazoa</taxon>
        <taxon>Spiralia</taxon>
        <taxon>Lophotrochozoa</taxon>
        <taxon>Mollusca</taxon>
        <taxon>Bivalvia</taxon>
        <taxon>Autobranchia</taxon>
        <taxon>Pteriomorphia</taxon>
        <taxon>Arcoida</taxon>
        <taxon>Arcoidea</taxon>
        <taxon>Arcidae</taxon>
        <taxon>Tegillarca</taxon>
    </lineage>
</organism>
<keyword evidence="3 6" id="KW-1133">Transmembrane helix</keyword>
<evidence type="ECO:0000256" key="5">
    <source>
        <dbReference type="SAM" id="MobiDB-lite"/>
    </source>
</evidence>
<feature type="compositionally biased region" description="Acidic residues" evidence="5">
    <location>
        <begin position="271"/>
        <end position="280"/>
    </location>
</feature>
<keyword evidence="8" id="KW-1185">Reference proteome</keyword>
<proteinExistence type="predicted"/>
<feature type="transmembrane region" description="Helical" evidence="6">
    <location>
        <begin position="133"/>
        <end position="150"/>
    </location>
</feature>
<dbReference type="PANTHER" id="PTHR12489">
    <property type="entry name" value="LIPOMA HMGIC FUSION PARTNER-LIKE PROTEIN"/>
    <property type="match status" value="1"/>
</dbReference>
<evidence type="ECO:0000313" key="8">
    <source>
        <dbReference type="Proteomes" id="UP001217089"/>
    </source>
</evidence>
<protein>
    <recommendedName>
        <fullName evidence="9">Lipoma HMGIC fusion partner-like 3 protein</fullName>
    </recommendedName>
</protein>
<keyword evidence="4 6" id="KW-0472">Membrane</keyword>
<evidence type="ECO:0000256" key="1">
    <source>
        <dbReference type="ARBA" id="ARBA00004141"/>
    </source>
</evidence>
<feature type="transmembrane region" description="Helical" evidence="6">
    <location>
        <begin position="25"/>
        <end position="46"/>
    </location>
</feature>
<dbReference type="InterPro" id="IPR019372">
    <property type="entry name" value="LHFPL"/>
</dbReference>
<feature type="transmembrane region" description="Helical" evidence="6">
    <location>
        <begin position="178"/>
        <end position="202"/>
    </location>
</feature>
<keyword evidence="2 6" id="KW-0812">Transmembrane</keyword>